<reference evidence="2" key="1">
    <citation type="submission" date="2019-11" db="EMBL/GenBank/DDBJ databases">
        <title>Characterization of Clostridium perfringens isolates from swine manure treated agricultural soils.</title>
        <authorList>
            <person name="Wushke S.T."/>
        </authorList>
    </citation>
    <scope>NUCLEOTIDE SEQUENCE</scope>
    <source>
        <strain evidence="2">X62</strain>
    </source>
</reference>
<evidence type="ECO:0000313" key="3">
    <source>
        <dbReference type="Proteomes" id="UP001288944"/>
    </source>
</evidence>
<dbReference type="InterPro" id="IPR025272">
    <property type="entry name" value="SocA_Panacea"/>
</dbReference>
<dbReference type="RefSeq" id="WP_289129487.1">
    <property type="nucleotide sequence ID" value="NZ_WNUN01000012.1"/>
</dbReference>
<proteinExistence type="predicted"/>
<dbReference type="EMBL" id="WNUR01000018">
    <property type="protein sequence ID" value="MDZ7541401.1"/>
    <property type="molecule type" value="Genomic_DNA"/>
</dbReference>
<evidence type="ECO:0000313" key="2">
    <source>
        <dbReference type="EMBL" id="MDZ7541401.1"/>
    </source>
</evidence>
<protein>
    <submittedName>
        <fullName evidence="2">DUF4065 domain-containing protein</fullName>
    </submittedName>
</protein>
<accession>A0AAW9KF08</accession>
<feature type="domain" description="Antitoxin SocA-like Panacea" evidence="1">
    <location>
        <begin position="27"/>
        <end position="124"/>
    </location>
</feature>
<sequence length="221" mass="26637">MIDYKTLANYIIMKCNKDNKEISNLKLQKMVFYCQAYHIAKYREQLIDNKFEAWKHGAVLPALYNDYSYLGYNNIHKYEKKEYDNIRSDLGEYLTGFLDKIINEFSDMTASEIRELNHSEEPWKEARRGYEPDDSCNEIIKEDTIYKYYSQLLYKGGINNMEDKKSRRISIKDKNLLLAKKRLSQRELYKIDEENKNEYYEVIFNDFTEGREYTWRAMNGN</sequence>
<dbReference type="Pfam" id="PF13274">
    <property type="entry name" value="SocA_Panacea"/>
    <property type="match status" value="1"/>
</dbReference>
<dbReference type="Proteomes" id="UP001288944">
    <property type="component" value="Unassembled WGS sequence"/>
</dbReference>
<comment type="caution">
    <text evidence="2">The sequence shown here is derived from an EMBL/GenBank/DDBJ whole genome shotgun (WGS) entry which is preliminary data.</text>
</comment>
<gene>
    <name evidence="2" type="ORF">GNF83_09045</name>
</gene>
<evidence type="ECO:0000259" key="1">
    <source>
        <dbReference type="Pfam" id="PF13274"/>
    </source>
</evidence>
<organism evidence="2 3">
    <name type="scientific">Clostridium perfringens</name>
    <dbReference type="NCBI Taxonomy" id="1502"/>
    <lineage>
        <taxon>Bacteria</taxon>
        <taxon>Bacillati</taxon>
        <taxon>Bacillota</taxon>
        <taxon>Clostridia</taxon>
        <taxon>Eubacteriales</taxon>
        <taxon>Clostridiaceae</taxon>
        <taxon>Clostridium</taxon>
    </lineage>
</organism>
<dbReference type="AlphaFoldDB" id="A0AAW9KF08"/>
<name>A0AAW9KF08_CLOPF</name>